<dbReference type="Pfam" id="PF13671">
    <property type="entry name" value="AAA_33"/>
    <property type="match status" value="1"/>
</dbReference>
<name>A0A1V9EMS6_9BACT</name>
<comment type="caution">
    <text evidence="1">The sequence shown here is derived from an EMBL/GenBank/DDBJ whole genome shotgun (WGS) entry which is preliminary data.</text>
</comment>
<dbReference type="GO" id="GO:0046403">
    <property type="term" value="F:polynucleotide 3'-phosphatase activity"/>
    <property type="evidence" value="ECO:0007669"/>
    <property type="project" value="TreeGrafter"/>
</dbReference>
<dbReference type="EMBL" id="LVXG01000023">
    <property type="protein sequence ID" value="OQP47463.1"/>
    <property type="molecule type" value="Genomic_DNA"/>
</dbReference>
<dbReference type="GO" id="GO:0006281">
    <property type="term" value="P:DNA repair"/>
    <property type="evidence" value="ECO:0007669"/>
    <property type="project" value="TreeGrafter"/>
</dbReference>
<organism evidence="1 2">
    <name type="scientific">Niastella yeongjuensis</name>
    <dbReference type="NCBI Taxonomy" id="354355"/>
    <lineage>
        <taxon>Bacteria</taxon>
        <taxon>Pseudomonadati</taxon>
        <taxon>Bacteroidota</taxon>
        <taxon>Chitinophagia</taxon>
        <taxon>Chitinophagales</taxon>
        <taxon>Chitinophagaceae</taxon>
        <taxon>Niastella</taxon>
    </lineage>
</organism>
<proteinExistence type="predicted"/>
<dbReference type="PANTHER" id="PTHR12083">
    <property type="entry name" value="BIFUNCTIONAL POLYNUCLEOTIDE PHOSPHATASE/KINASE"/>
    <property type="match status" value="1"/>
</dbReference>
<keyword evidence="2" id="KW-1185">Reference proteome</keyword>
<dbReference type="Proteomes" id="UP000192610">
    <property type="component" value="Unassembled WGS sequence"/>
</dbReference>
<dbReference type="SUPFAM" id="SSF52540">
    <property type="entry name" value="P-loop containing nucleoside triphosphate hydrolases"/>
    <property type="match status" value="1"/>
</dbReference>
<dbReference type="RefSeq" id="WP_081201696.1">
    <property type="nucleotide sequence ID" value="NZ_FOCZ01000002.1"/>
</dbReference>
<dbReference type="Gene3D" id="3.40.50.300">
    <property type="entry name" value="P-loop containing nucleotide triphosphate hydrolases"/>
    <property type="match status" value="1"/>
</dbReference>
<dbReference type="PANTHER" id="PTHR12083:SF9">
    <property type="entry name" value="BIFUNCTIONAL POLYNUCLEOTIDE PHOSPHATASE_KINASE"/>
    <property type="match status" value="1"/>
</dbReference>
<dbReference type="GO" id="GO:0003690">
    <property type="term" value="F:double-stranded DNA binding"/>
    <property type="evidence" value="ECO:0007669"/>
    <property type="project" value="TreeGrafter"/>
</dbReference>
<protein>
    <submittedName>
        <fullName evidence="1">Kinase</fullName>
    </submittedName>
</protein>
<keyword evidence="1" id="KW-0418">Kinase</keyword>
<accession>A0A1V9EMS6</accession>
<dbReference type="OrthoDB" id="8564590at2"/>
<reference evidence="2" key="1">
    <citation type="submission" date="2016-04" db="EMBL/GenBank/DDBJ databases">
        <authorList>
            <person name="Chen L."/>
            <person name="Zhuang W."/>
            <person name="Wang G."/>
        </authorList>
    </citation>
    <scope>NUCLEOTIDE SEQUENCE [LARGE SCALE GENOMIC DNA]</scope>
    <source>
        <strain evidence="2">17621</strain>
    </source>
</reference>
<keyword evidence="1" id="KW-0808">Transferase</keyword>
<evidence type="ECO:0000313" key="2">
    <source>
        <dbReference type="Proteomes" id="UP000192610"/>
    </source>
</evidence>
<dbReference type="InterPro" id="IPR027417">
    <property type="entry name" value="P-loop_NTPase"/>
</dbReference>
<evidence type="ECO:0000313" key="1">
    <source>
        <dbReference type="EMBL" id="OQP47463.1"/>
    </source>
</evidence>
<sequence>METIIFCGIQATGKTTFFKEKFFKTHIRISLDQLNTRNKEQKFIETCLLTQQAFVVDNTNPTREARARYIAVAKENKFKVIGYYFQSKLTEALTRNSQRMGKENIPEIGIKGTFSKLEMPGWEEGFDELYYVEIDNNNFIIKEWTNEI</sequence>
<dbReference type="AlphaFoldDB" id="A0A1V9EMS6"/>
<dbReference type="GO" id="GO:0046404">
    <property type="term" value="F:ATP-dependent polydeoxyribonucleotide 5'-hydroxyl-kinase activity"/>
    <property type="evidence" value="ECO:0007669"/>
    <property type="project" value="TreeGrafter"/>
</dbReference>
<gene>
    <name evidence="1" type="ORF">A4H97_08200</name>
</gene>
<dbReference type="STRING" id="354355.SAMN05660816_01666"/>